<dbReference type="SUPFAM" id="SSF69318">
    <property type="entry name" value="Integrin alpha N-terminal domain"/>
    <property type="match status" value="1"/>
</dbReference>
<dbReference type="EMBL" id="CP042997">
    <property type="protein sequence ID" value="QEH36957.1"/>
    <property type="molecule type" value="Genomic_DNA"/>
</dbReference>
<dbReference type="Pfam" id="PF01839">
    <property type="entry name" value="FG-GAP"/>
    <property type="match status" value="1"/>
</dbReference>
<gene>
    <name evidence="2" type="ORF">OJF2_55420</name>
</gene>
<dbReference type="PANTHER" id="PTHR44103">
    <property type="entry name" value="PROPROTEIN CONVERTASE P"/>
    <property type="match status" value="1"/>
</dbReference>
<evidence type="ECO:0000256" key="1">
    <source>
        <dbReference type="ARBA" id="ARBA00022729"/>
    </source>
</evidence>
<evidence type="ECO:0000313" key="3">
    <source>
        <dbReference type="Proteomes" id="UP000324233"/>
    </source>
</evidence>
<dbReference type="AlphaFoldDB" id="A0A5B9W962"/>
<dbReference type="Gene3D" id="2.130.10.130">
    <property type="entry name" value="Integrin alpha, N-terminal"/>
    <property type="match status" value="2"/>
</dbReference>
<sequence length="415" mass="45405">MTGNSLRLGIGAVAVLVAGVQGAFATRDGGEEPAPVSWKKTTIEAKFRSEGVAIGDVNKDGKNDVLVGDLWYEAPTWTRHEIREHGDYGDGLRGYSRCMACWAGDVNGDGWLDEIVVGFPGEPAYWYENPRGQPGRWPEHEIWHSACNETPLYTDLFGDGRRVLVMGWQPKGKDDEGRMAWFSPGTDPATPWEMHAVSEPSAPGKPVPGTFRFSHGLGAGDLNGDGRSDILCTEGWWEQPPSARSASAPWAFHPAKFGDSVANILAYDANRDGKSDAIASCAHQYGIWWFEQGEPAGGSPAFVKHDLFPDLVSETHALIAADINGDGLDDLITGKRFWSHGKNEPGSDRPAKLYWFEAARRPDGQVSFTPRQIDDQSGIGTQFVVEDFNGDGAPDIVVSNKKGTYLFEQVRPRTR</sequence>
<protein>
    <submittedName>
        <fullName evidence="2">FG-GAP repeat protein</fullName>
    </submittedName>
</protein>
<organism evidence="2 3">
    <name type="scientific">Aquisphaera giovannonii</name>
    <dbReference type="NCBI Taxonomy" id="406548"/>
    <lineage>
        <taxon>Bacteria</taxon>
        <taxon>Pseudomonadati</taxon>
        <taxon>Planctomycetota</taxon>
        <taxon>Planctomycetia</taxon>
        <taxon>Isosphaerales</taxon>
        <taxon>Isosphaeraceae</taxon>
        <taxon>Aquisphaera</taxon>
    </lineage>
</organism>
<name>A0A5B9W962_9BACT</name>
<accession>A0A5B9W962</accession>
<dbReference type="RefSeq" id="WP_148596580.1">
    <property type="nucleotide sequence ID" value="NZ_CP042997.1"/>
</dbReference>
<keyword evidence="1" id="KW-0732">Signal</keyword>
<keyword evidence="3" id="KW-1185">Reference proteome</keyword>
<dbReference type="PANTHER" id="PTHR44103:SF1">
    <property type="entry name" value="PROPROTEIN CONVERTASE P"/>
    <property type="match status" value="1"/>
</dbReference>
<proteinExistence type="predicted"/>
<dbReference type="InterPro" id="IPR028994">
    <property type="entry name" value="Integrin_alpha_N"/>
</dbReference>
<dbReference type="KEGG" id="agv:OJF2_55420"/>
<dbReference type="InterPro" id="IPR013517">
    <property type="entry name" value="FG-GAP"/>
</dbReference>
<dbReference type="OrthoDB" id="228608at2"/>
<evidence type="ECO:0000313" key="2">
    <source>
        <dbReference type="EMBL" id="QEH36957.1"/>
    </source>
</evidence>
<reference evidence="2 3" key="1">
    <citation type="submission" date="2019-08" db="EMBL/GenBank/DDBJ databases">
        <title>Deep-cultivation of Planctomycetes and their phenomic and genomic characterization uncovers novel biology.</title>
        <authorList>
            <person name="Wiegand S."/>
            <person name="Jogler M."/>
            <person name="Boedeker C."/>
            <person name="Pinto D."/>
            <person name="Vollmers J."/>
            <person name="Rivas-Marin E."/>
            <person name="Kohn T."/>
            <person name="Peeters S.H."/>
            <person name="Heuer A."/>
            <person name="Rast P."/>
            <person name="Oberbeckmann S."/>
            <person name="Bunk B."/>
            <person name="Jeske O."/>
            <person name="Meyerdierks A."/>
            <person name="Storesund J.E."/>
            <person name="Kallscheuer N."/>
            <person name="Luecker S."/>
            <person name="Lage O.M."/>
            <person name="Pohl T."/>
            <person name="Merkel B.J."/>
            <person name="Hornburger P."/>
            <person name="Mueller R.-W."/>
            <person name="Bruemmer F."/>
            <person name="Labrenz M."/>
            <person name="Spormann A.M."/>
            <person name="Op den Camp H."/>
            <person name="Overmann J."/>
            <person name="Amann R."/>
            <person name="Jetten M.S.M."/>
            <person name="Mascher T."/>
            <person name="Medema M.H."/>
            <person name="Devos D.P."/>
            <person name="Kaster A.-K."/>
            <person name="Ovreas L."/>
            <person name="Rohde M."/>
            <person name="Galperin M.Y."/>
            <person name="Jogler C."/>
        </authorList>
    </citation>
    <scope>NUCLEOTIDE SEQUENCE [LARGE SCALE GENOMIC DNA]</scope>
    <source>
        <strain evidence="2 3">OJF2</strain>
    </source>
</reference>
<dbReference type="Proteomes" id="UP000324233">
    <property type="component" value="Chromosome"/>
</dbReference>